<evidence type="ECO:0000256" key="3">
    <source>
        <dbReference type="ARBA" id="ARBA00022763"/>
    </source>
</evidence>
<dbReference type="GO" id="GO:0030983">
    <property type="term" value="F:mismatched DNA binding"/>
    <property type="evidence" value="ECO:0007669"/>
    <property type="project" value="InterPro"/>
</dbReference>
<dbReference type="SUPFAM" id="SSF118116">
    <property type="entry name" value="DNA mismatch repair protein MutL"/>
    <property type="match status" value="1"/>
</dbReference>
<dbReference type="InterPro" id="IPR014721">
    <property type="entry name" value="Ribsml_uS5_D2-typ_fold_subgr"/>
</dbReference>
<dbReference type="PANTHER" id="PTHR10073:SF12">
    <property type="entry name" value="DNA MISMATCH REPAIR PROTEIN MLH1"/>
    <property type="match status" value="1"/>
</dbReference>
<gene>
    <name evidence="6" type="primary">mutL</name>
    <name evidence="10" type="ORF">BKG96_04635</name>
</gene>
<keyword evidence="3 6" id="KW-0227">DNA damage</keyword>
<evidence type="ECO:0000259" key="9">
    <source>
        <dbReference type="SMART" id="SM01340"/>
    </source>
</evidence>
<sequence length="627" mass="71352">MAIKILSPQLANQIAAGEVVERPASVVKELIENSLDAGANKIQVDIENGGATLIRIRDNGCGIAKEELSLALARHATSKIADLEDLESILSLGFRGEALASISSVSRLTLTSRTAEQTEAWQVYAQGRDMETTVKPASHPVGTTVEVANLFFNTPARRKFLRTDKTEFAHIDEVIRRIALAKFNIAFTLTHNGKIIRQYRPATDLTQQLKRVSAICGEGFVKNALRIDWKYDDLHLSGWIATPDFSRSQNDLNYCYINGRMVRDKVITHAIRQAYAEYLPHESHPAFVLFIDLNPHDVDVNVHPTKHEVRFHQQRLIHDFIYEGINHALNNQPSLQATLPQQSADKHLRENDIKEPAPTYGTSWANRPNRASAGQNIFAQNVSAEKPMQNPPHFSRDNRTSHQGSPDYRENYRSEKPSKTEQRLYGELLGSTKDNDNLVQPKMSEQVVEKNENPTHLRALSLIENRALLLQQNQHHFLLSLEKLQQLQWKLALQQPQIELQPLLIPIVFRLTEKQFSQWEKVAENFAQAGFEFIENKPQRRLTLNKVPRFLRTQNLQKCVMTILNHSENSAPFSTVLCSQLESKTVTVFADAVNLLSDIERLLNNTNRAEFEQLLKPIHWQPLLDEL</sequence>
<dbReference type="GO" id="GO:0005524">
    <property type="term" value="F:ATP binding"/>
    <property type="evidence" value="ECO:0007669"/>
    <property type="project" value="InterPro"/>
</dbReference>
<dbReference type="InterPro" id="IPR036890">
    <property type="entry name" value="HATPase_C_sf"/>
</dbReference>
<dbReference type="InterPro" id="IPR020667">
    <property type="entry name" value="DNA_mismatch_repair_MutL"/>
</dbReference>
<keyword evidence="4 6" id="KW-0234">DNA repair</keyword>
<reference evidence="11" key="1">
    <citation type="submission" date="2016-10" db="EMBL/GenBank/DDBJ databases">
        <title>Rodentibacter gen. nov. and new species.</title>
        <authorList>
            <person name="Christensen H."/>
        </authorList>
    </citation>
    <scope>NUCLEOTIDE SEQUENCE [LARGE SCALE GENOMIC DNA]</scope>
    <source>
        <strain evidence="11">Ppn152</strain>
    </source>
</reference>
<feature type="domain" description="MutL C-terminal dimerisation" evidence="8">
    <location>
        <begin position="459"/>
        <end position="593"/>
    </location>
</feature>
<dbReference type="InterPro" id="IPR037198">
    <property type="entry name" value="MutL_C_sf"/>
</dbReference>
<dbReference type="GO" id="GO:0016887">
    <property type="term" value="F:ATP hydrolysis activity"/>
    <property type="evidence" value="ECO:0007669"/>
    <property type="project" value="InterPro"/>
</dbReference>
<dbReference type="Proteomes" id="UP000189114">
    <property type="component" value="Unassembled WGS sequence"/>
</dbReference>
<evidence type="ECO:0000256" key="1">
    <source>
        <dbReference type="ARBA" id="ARBA00006082"/>
    </source>
</evidence>
<evidence type="ECO:0000256" key="4">
    <source>
        <dbReference type="ARBA" id="ARBA00023204"/>
    </source>
</evidence>
<feature type="domain" description="DNA mismatch repair protein S5" evidence="9">
    <location>
        <begin position="212"/>
        <end position="330"/>
    </location>
</feature>
<dbReference type="SMART" id="SM00853">
    <property type="entry name" value="MutL_C"/>
    <property type="match status" value="1"/>
</dbReference>
<dbReference type="InterPro" id="IPR014762">
    <property type="entry name" value="DNA_mismatch_repair_CS"/>
</dbReference>
<dbReference type="InterPro" id="IPR042120">
    <property type="entry name" value="MutL_C_dimsub"/>
</dbReference>
<evidence type="ECO:0000259" key="8">
    <source>
        <dbReference type="SMART" id="SM00853"/>
    </source>
</evidence>
<dbReference type="RefSeq" id="WP_077586541.1">
    <property type="nucleotide sequence ID" value="NZ_MLAE01000018.1"/>
</dbReference>
<evidence type="ECO:0000313" key="11">
    <source>
        <dbReference type="Proteomes" id="UP000189114"/>
    </source>
</evidence>
<organism evidence="10 11">
    <name type="scientific">Rodentibacter caecimuris</name>
    <dbReference type="NCBI Taxonomy" id="1796644"/>
    <lineage>
        <taxon>Bacteria</taxon>
        <taxon>Pseudomonadati</taxon>
        <taxon>Pseudomonadota</taxon>
        <taxon>Gammaproteobacteria</taxon>
        <taxon>Pasteurellales</taxon>
        <taxon>Pasteurellaceae</taxon>
        <taxon>Rodentibacter</taxon>
    </lineage>
</organism>
<dbReference type="InterPro" id="IPR020568">
    <property type="entry name" value="Ribosomal_Su5_D2-typ_SF"/>
</dbReference>
<dbReference type="PANTHER" id="PTHR10073">
    <property type="entry name" value="DNA MISMATCH REPAIR PROTEIN MLH, PMS, MUTL"/>
    <property type="match status" value="1"/>
</dbReference>
<evidence type="ECO:0000256" key="5">
    <source>
        <dbReference type="ARBA" id="ARBA00056874"/>
    </source>
</evidence>
<dbReference type="NCBIfam" id="NF000948">
    <property type="entry name" value="PRK00095.1-1"/>
    <property type="match status" value="1"/>
</dbReference>
<dbReference type="Pfam" id="PF13589">
    <property type="entry name" value="HATPase_c_3"/>
    <property type="match status" value="1"/>
</dbReference>
<dbReference type="FunFam" id="3.30.565.10:FF:000003">
    <property type="entry name" value="DNA mismatch repair endonuclease MutL"/>
    <property type="match status" value="1"/>
</dbReference>
<proteinExistence type="inferred from homology"/>
<dbReference type="HAMAP" id="MF_00149">
    <property type="entry name" value="DNA_mis_repair"/>
    <property type="match status" value="1"/>
</dbReference>
<dbReference type="InterPro" id="IPR002099">
    <property type="entry name" value="MutL/Mlh/PMS"/>
</dbReference>
<dbReference type="Gene3D" id="3.30.1370.100">
    <property type="entry name" value="MutL, C-terminal domain, regulatory subdomain"/>
    <property type="match status" value="1"/>
</dbReference>
<name>A0A1V3KMD8_9PAST</name>
<dbReference type="InterPro" id="IPR014790">
    <property type="entry name" value="MutL_C"/>
</dbReference>
<dbReference type="SUPFAM" id="SSF54211">
    <property type="entry name" value="Ribosomal protein S5 domain 2-like"/>
    <property type="match status" value="1"/>
</dbReference>
<dbReference type="Pfam" id="PF08676">
    <property type="entry name" value="MutL_C"/>
    <property type="match status" value="1"/>
</dbReference>
<dbReference type="Gene3D" id="3.30.1540.20">
    <property type="entry name" value="MutL, C-terminal domain, dimerisation subdomain"/>
    <property type="match status" value="1"/>
</dbReference>
<dbReference type="GO" id="GO:0032300">
    <property type="term" value="C:mismatch repair complex"/>
    <property type="evidence" value="ECO:0007669"/>
    <property type="project" value="InterPro"/>
</dbReference>
<dbReference type="EMBL" id="MLAE01000018">
    <property type="protein sequence ID" value="OOF78832.1"/>
    <property type="molecule type" value="Genomic_DNA"/>
</dbReference>
<evidence type="ECO:0000256" key="6">
    <source>
        <dbReference type="HAMAP-Rule" id="MF_00149"/>
    </source>
</evidence>
<dbReference type="InterPro" id="IPR013507">
    <property type="entry name" value="DNA_mismatch_S5_2-like"/>
</dbReference>
<dbReference type="AlphaFoldDB" id="A0A1V3KMD8"/>
<dbReference type="SUPFAM" id="SSF55874">
    <property type="entry name" value="ATPase domain of HSP90 chaperone/DNA topoisomerase II/histidine kinase"/>
    <property type="match status" value="1"/>
</dbReference>
<dbReference type="InterPro" id="IPR038973">
    <property type="entry name" value="MutL/Mlh/Pms-like"/>
</dbReference>
<feature type="compositionally biased region" description="Basic and acidic residues" evidence="7">
    <location>
        <begin position="407"/>
        <end position="421"/>
    </location>
</feature>
<evidence type="ECO:0000313" key="10">
    <source>
        <dbReference type="EMBL" id="OOF78832.1"/>
    </source>
</evidence>
<dbReference type="PROSITE" id="PS00058">
    <property type="entry name" value="DNA_MISMATCH_REPAIR_1"/>
    <property type="match status" value="1"/>
</dbReference>
<comment type="function">
    <text evidence="5 6">This protein is involved in the repair of mismatches in DNA. It is required for dam-dependent methyl-directed DNA mismatch repair. May act as a 'molecular matchmaker', a protein that promotes the formation of a stable complex between two or more DNA-binding proteins in an ATP-dependent manner without itself being part of a final effector complex.</text>
</comment>
<dbReference type="GO" id="GO:0006298">
    <property type="term" value="P:mismatch repair"/>
    <property type="evidence" value="ECO:0007669"/>
    <property type="project" value="UniProtKB-UniRule"/>
</dbReference>
<protein>
    <recommendedName>
        <fullName evidence="2 6">DNA mismatch repair protein MutL</fullName>
    </recommendedName>
</protein>
<dbReference type="InterPro" id="IPR042121">
    <property type="entry name" value="MutL_C_regsub"/>
</dbReference>
<dbReference type="Pfam" id="PF01119">
    <property type="entry name" value="DNA_mis_repair"/>
    <property type="match status" value="1"/>
</dbReference>
<evidence type="ECO:0000256" key="2">
    <source>
        <dbReference type="ARBA" id="ARBA00021975"/>
    </source>
</evidence>
<comment type="caution">
    <text evidence="10">The sequence shown here is derived from an EMBL/GenBank/DDBJ whole genome shotgun (WGS) entry which is preliminary data.</text>
</comment>
<dbReference type="SMART" id="SM01340">
    <property type="entry name" value="DNA_mis_repair"/>
    <property type="match status" value="1"/>
</dbReference>
<dbReference type="CDD" id="cd16926">
    <property type="entry name" value="HATPase_MutL-MLH-PMS-like"/>
    <property type="match status" value="1"/>
</dbReference>
<dbReference type="FunFam" id="3.30.230.10:FF:000013">
    <property type="entry name" value="DNA mismatch repair endonuclease MutL"/>
    <property type="match status" value="1"/>
</dbReference>
<comment type="similarity">
    <text evidence="1 6">Belongs to the DNA mismatch repair MutL/HexB family.</text>
</comment>
<dbReference type="NCBIfam" id="TIGR00585">
    <property type="entry name" value="mutl"/>
    <property type="match status" value="1"/>
</dbReference>
<evidence type="ECO:0000256" key="7">
    <source>
        <dbReference type="SAM" id="MobiDB-lite"/>
    </source>
</evidence>
<dbReference type="Gene3D" id="3.30.230.10">
    <property type="match status" value="1"/>
</dbReference>
<feature type="region of interest" description="Disordered" evidence="7">
    <location>
        <begin position="386"/>
        <end position="421"/>
    </location>
</feature>
<accession>A0A1V3KMD8</accession>
<dbReference type="Gene3D" id="3.30.565.10">
    <property type="entry name" value="Histidine kinase-like ATPase, C-terminal domain"/>
    <property type="match status" value="1"/>
</dbReference>
<dbReference type="GO" id="GO:0140664">
    <property type="term" value="F:ATP-dependent DNA damage sensor activity"/>
    <property type="evidence" value="ECO:0007669"/>
    <property type="project" value="InterPro"/>
</dbReference>
<dbReference type="CDD" id="cd03482">
    <property type="entry name" value="MutL_Trans_MutL"/>
    <property type="match status" value="1"/>
</dbReference>